<dbReference type="GO" id="GO:0008360">
    <property type="term" value="P:regulation of cell shape"/>
    <property type="evidence" value="ECO:0007669"/>
    <property type="project" value="UniProtKB-UniRule"/>
</dbReference>
<dbReference type="GO" id="GO:0071555">
    <property type="term" value="P:cell wall organization"/>
    <property type="evidence" value="ECO:0007669"/>
    <property type="project" value="UniProtKB-UniRule"/>
</dbReference>
<comment type="pathway">
    <text evidence="1">Cell wall biogenesis; peptidoglycan biosynthesis.</text>
</comment>
<feature type="active site" description="Proton donor/acceptor" evidence="1">
    <location>
        <position position="179"/>
    </location>
</feature>
<dbReference type="InterPro" id="IPR005490">
    <property type="entry name" value="LD_TPept_cat_dom"/>
</dbReference>
<keyword evidence="5" id="KW-1185">Reference proteome</keyword>
<accession>A0A9X1B9P0</accession>
<name>A0A9X1B9P0_9GAMM</name>
<keyword evidence="1" id="KW-0961">Cell wall biogenesis/degradation</keyword>
<dbReference type="GO" id="GO:0009252">
    <property type="term" value="P:peptidoglycan biosynthetic process"/>
    <property type="evidence" value="ECO:0007669"/>
    <property type="project" value="UniProtKB-KW"/>
</dbReference>
<sequence>MAIERRAGLSLCCVALVSGCSTHFATGTDIAAHQSNPMFSAYSSEDADVPFVMQPKTAMAHGSRQANFASESASPRTRGLADWVLGSRDHLDMPFAIVDKVNAKVYVFDVNGKLQGAAPALLGLALGDEVAPGLIDIPISQIPPEERTTPAGRFIATMGRNSRGKDILWVDYNNAISMHPVMTSRPEQRRAQRLATPSPLDNRISYGCINVPVDFFKDVVSEVFSGTSGVVYVMPEERRFGSSS</sequence>
<comment type="caution">
    <text evidence="4">The sequence shown here is derived from an EMBL/GenBank/DDBJ whole genome shotgun (WGS) entry which is preliminary data.</text>
</comment>
<gene>
    <name evidence="4" type="ORF">CKO25_12850</name>
</gene>
<dbReference type="Proteomes" id="UP001138802">
    <property type="component" value="Unassembled WGS sequence"/>
</dbReference>
<keyword evidence="2" id="KW-0732">Signal</keyword>
<dbReference type="GO" id="GO:0016740">
    <property type="term" value="F:transferase activity"/>
    <property type="evidence" value="ECO:0007669"/>
    <property type="project" value="InterPro"/>
</dbReference>
<feature type="active site" description="Nucleophile" evidence="1">
    <location>
        <position position="208"/>
    </location>
</feature>
<dbReference type="PROSITE" id="PS52029">
    <property type="entry name" value="LD_TPASE"/>
    <property type="match status" value="1"/>
</dbReference>
<evidence type="ECO:0000256" key="2">
    <source>
        <dbReference type="SAM" id="SignalP"/>
    </source>
</evidence>
<evidence type="ECO:0000256" key="1">
    <source>
        <dbReference type="PROSITE-ProRule" id="PRU01373"/>
    </source>
</evidence>
<reference evidence="4 5" key="1">
    <citation type="journal article" date="2020" name="Microorganisms">
        <title>Osmotic Adaptation and Compatible Solute Biosynthesis of Phototrophic Bacteria as Revealed from Genome Analyses.</title>
        <authorList>
            <person name="Imhoff J.F."/>
            <person name="Rahn T."/>
            <person name="Kunzel S."/>
            <person name="Keller A."/>
            <person name="Neulinger S.C."/>
        </authorList>
    </citation>
    <scope>NUCLEOTIDE SEQUENCE [LARGE SCALE GENOMIC DNA]</scope>
    <source>
        <strain evidence="4 5">DSM 21303</strain>
    </source>
</reference>
<evidence type="ECO:0000259" key="3">
    <source>
        <dbReference type="PROSITE" id="PS52029"/>
    </source>
</evidence>
<keyword evidence="1" id="KW-0573">Peptidoglycan synthesis</keyword>
<dbReference type="PROSITE" id="PS51257">
    <property type="entry name" value="PROKAR_LIPOPROTEIN"/>
    <property type="match status" value="1"/>
</dbReference>
<feature type="domain" description="L,D-TPase catalytic" evidence="3">
    <location>
        <begin position="94"/>
        <end position="232"/>
    </location>
</feature>
<dbReference type="EMBL" id="NRSD01000013">
    <property type="protein sequence ID" value="MBK1645513.1"/>
    <property type="molecule type" value="Genomic_DNA"/>
</dbReference>
<feature type="signal peptide" evidence="2">
    <location>
        <begin position="1"/>
        <end position="25"/>
    </location>
</feature>
<proteinExistence type="predicted"/>
<protein>
    <submittedName>
        <fullName evidence="4">L,D-transpeptidase</fullName>
    </submittedName>
</protein>
<evidence type="ECO:0000313" key="4">
    <source>
        <dbReference type="EMBL" id="MBK1645513.1"/>
    </source>
</evidence>
<organism evidence="4 5">
    <name type="scientific">Thiocapsa imhoffii</name>
    <dbReference type="NCBI Taxonomy" id="382777"/>
    <lineage>
        <taxon>Bacteria</taxon>
        <taxon>Pseudomonadati</taxon>
        <taxon>Pseudomonadota</taxon>
        <taxon>Gammaproteobacteria</taxon>
        <taxon>Chromatiales</taxon>
        <taxon>Chromatiaceae</taxon>
        <taxon>Thiocapsa</taxon>
    </lineage>
</organism>
<feature type="chain" id="PRO_5040911085" evidence="2">
    <location>
        <begin position="26"/>
        <end position="244"/>
    </location>
</feature>
<keyword evidence="1" id="KW-0133">Cell shape</keyword>
<evidence type="ECO:0000313" key="5">
    <source>
        <dbReference type="Proteomes" id="UP001138802"/>
    </source>
</evidence>
<dbReference type="AlphaFoldDB" id="A0A9X1B9P0"/>